<dbReference type="AlphaFoldDB" id="A0A9D1KEP9"/>
<evidence type="ECO:0000313" key="4">
    <source>
        <dbReference type="EMBL" id="HIT40466.1"/>
    </source>
</evidence>
<feature type="domain" description="NodB homology" evidence="3">
    <location>
        <begin position="26"/>
        <end position="200"/>
    </location>
</feature>
<dbReference type="Pfam" id="PF01522">
    <property type="entry name" value="Polysacc_deac_1"/>
    <property type="match status" value="1"/>
</dbReference>
<dbReference type="GO" id="GO:0016810">
    <property type="term" value="F:hydrolase activity, acting on carbon-nitrogen (but not peptide) bonds"/>
    <property type="evidence" value="ECO:0007669"/>
    <property type="project" value="InterPro"/>
</dbReference>
<dbReference type="PANTHER" id="PTHR10587:SF133">
    <property type="entry name" value="CHITIN DEACETYLASE 1-RELATED"/>
    <property type="match status" value="1"/>
</dbReference>
<evidence type="ECO:0000313" key="5">
    <source>
        <dbReference type="Proteomes" id="UP000886722"/>
    </source>
</evidence>
<dbReference type="CDD" id="cd10917">
    <property type="entry name" value="CE4_NodB_like_6s_7s"/>
    <property type="match status" value="1"/>
</dbReference>
<organism evidence="4 5">
    <name type="scientific">Candidatus Caccoplasma intestinavium</name>
    <dbReference type="NCBI Taxonomy" id="2840716"/>
    <lineage>
        <taxon>Bacteria</taxon>
        <taxon>Pseudomonadati</taxon>
        <taxon>Bacteroidota</taxon>
        <taxon>Bacteroidia</taxon>
        <taxon>Bacteroidales</taxon>
        <taxon>Bacteroidaceae</taxon>
        <taxon>Bacteroidaceae incertae sedis</taxon>
        <taxon>Candidatus Caccoplasma</taxon>
    </lineage>
</organism>
<dbReference type="InterPro" id="IPR002509">
    <property type="entry name" value="NODB_dom"/>
</dbReference>
<dbReference type="GO" id="GO:0016020">
    <property type="term" value="C:membrane"/>
    <property type="evidence" value="ECO:0007669"/>
    <property type="project" value="TreeGrafter"/>
</dbReference>
<dbReference type="GO" id="GO:0046872">
    <property type="term" value="F:metal ion binding"/>
    <property type="evidence" value="ECO:0007669"/>
    <property type="project" value="UniProtKB-KW"/>
</dbReference>
<dbReference type="PROSITE" id="PS51677">
    <property type="entry name" value="NODB"/>
    <property type="match status" value="1"/>
</dbReference>
<evidence type="ECO:0000256" key="1">
    <source>
        <dbReference type="ARBA" id="ARBA00022723"/>
    </source>
</evidence>
<dbReference type="GO" id="GO:0005975">
    <property type="term" value="P:carbohydrate metabolic process"/>
    <property type="evidence" value="ECO:0007669"/>
    <property type="project" value="InterPro"/>
</dbReference>
<reference evidence="4" key="2">
    <citation type="journal article" date="2021" name="PeerJ">
        <title>Extensive microbial diversity within the chicken gut microbiome revealed by metagenomics and culture.</title>
        <authorList>
            <person name="Gilroy R."/>
            <person name="Ravi A."/>
            <person name="Getino M."/>
            <person name="Pursley I."/>
            <person name="Horton D.L."/>
            <person name="Alikhan N.F."/>
            <person name="Baker D."/>
            <person name="Gharbi K."/>
            <person name="Hall N."/>
            <person name="Watson M."/>
            <person name="Adriaenssens E.M."/>
            <person name="Foster-Nyarko E."/>
            <person name="Jarju S."/>
            <person name="Secka A."/>
            <person name="Antonio M."/>
            <person name="Oren A."/>
            <person name="Chaudhuri R.R."/>
            <person name="La Ragione R."/>
            <person name="Hildebrand F."/>
            <person name="Pallen M.J."/>
        </authorList>
    </citation>
    <scope>NUCLEOTIDE SEQUENCE</scope>
    <source>
        <strain evidence="4">21143</strain>
    </source>
</reference>
<name>A0A9D1KEP9_9BACT</name>
<dbReference type="SUPFAM" id="SSF88713">
    <property type="entry name" value="Glycoside hydrolase/deacetylase"/>
    <property type="match status" value="1"/>
</dbReference>
<accession>A0A9D1KEP9</accession>
<dbReference type="InterPro" id="IPR050248">
    <property type="entry name" value="Polysacc_deacetylase_ArnD"/>
</dbReference>
<gene>
    <name evidence="4" type="ORF">IAD06_10605</name>
</gene>
<evidence type="ECO:0000259" key="3">
    <source>
        <dbReference type="PROSITE" id="PS51677"/>
    </source>
</evidence>
<sequence>MFIERPPLFYRMLFPETIWRLPCKEKTIYLTFDDGPVPEITPWVLNLLDYYNVKATFFCVGENVARNTELYAEILKRGHHTGNHTMNHIQGTKYSVKDYIRNVDAANELIHSALFRPPHGHMCFGQAHELRQKYKIIMWDVVTRDYSKKLNGERVFNNVKKYTRNGSIIVFHDSLKGEKNLRHALPKSIEWLKEQGYDFKLL</sequence>
<evidence type="ECO:0000256" key="2">
    <source>
        <dbReference type="ARBA" id="ARBA00022801"/>
    </source>
</evidence>
<comment type="caution">
    <text evidence="4">The sequence shown here is derived from an EMBL/GenBank/DDBJ whole genome shotgun (WGS) entry which is preliminary data.</text>
</comment>
<dbReference type="PANTHER" id="PTHR10587">
    <property type="entry name" value="GLYCOSYL TRANSFERASE-RELATED"/>
    <property type="match status" value="1"/>
</dbReference>
<protein>
    <submittedName>
        <fullName evidence="4">Polysaccharide deacetylase family protein</fullName>
    </submittedName>
</protein>
<dbReference type="Proteomes" id="UP000886722">
    <property type="component" value="Unassembled WGS sequence"/>
</dbReference>
<keyword evidence="2" id="KW-0378">Hydrolase</keyword>
<proteinExistence type="predicted"/>
<dbReference type="EMBL" id="DVKT01000077">
    <property type="protein sequence ID" value="HIT40466.1"/>
    <property type="molecule type" value="Genomic_DNA"/>
</dbReference>
<keyword evidence="1" id="KW-0479">Metal-binding</keyword>
<dbReference type="Gene3D" id="3.20.20.370">
    <property type="entry name" value="Glycoside hydrolase/deacetylase"/>
    <property type="match status" value="1"/>
</dbReference>
<dbReference type="InterPro" id="IPR011330">
    <property type="entry name" value="Glyco_hydro/deAcase_b/a-brl"/>
</dbReference>
<reference evidence="4" key="1">
    <citation type="submission" date="2020-10" db="EMBL/GenBank/DDBJ databases">
        <authorList>
            <person name="Gilroy R."/>
        </authorList>
    </citation>
    <scope>NUCLEOTIDE SEQUENCE</scope>
    <source>
        <strain evidence="4">21143</strain>
    </source>
</reference>